<dbReference type="EMBL" id="JABEVY010000156">
    <property type="protein sequence ID" value="KAF5245965.1"/>
    <property type="molecule type" value="Genomic_DNA"/>
</dbReference>
<organism evidence="1 2">
    <name type="scientific">Fusarium anthophilum</name>
    <dbReference type="NCBI Taxonomy" id="48485"/>
    <lineage>
        <taxon>Eukaryota</taxon>
        <taxon>Fungi</taxon>
        <taxon>Dikarya</taxon>
        <taxon>Ascomycota</taxon>
        <taxon>Pezizomycotina</taxon>
        <taxon>Sordariomycetes</taxon>
        <taxon>Hypocreomycetidae</taxon>
        <taxon>Hypocreales</taxon>
        <taxon>Nectriaceae</taxon>
        <taxon>Fusarium</taxon>
        <taxon>Fusarium fujikuroi species complex</taxon>
    </lineage>
</organism>
<name>A0A8H4ZH18_9HYPO</name>
<proteinExistence type="predicted"/>
<dbReference type="AlphaFoldDB" id="A0A8H4ZH18"/>
<evidence type="ECO:0000313" key="1">
    <source>
        <dbReference type="EMBL" id="KAF5245965.1"/>
    </source>
</evidence>
<protein>
    <submittedName>
        <fullName evidence="1">Uncharacterized protein</fullName>
    </submittedName>
</protein>
<gene>
    <name evidence="1" type="ORF">FANTH_7055</name>
</gene>
<sequence>MSTTEPVLLEPSWAKSGDKWFRTAYKWKRDEIFEWMRKIAAAGGVGPEEDKEARVLLLTAIHGRLIDLSLPKGSLYIDKTRKPDSHISRNMNLDWKREDETQSRFNVSPMFFREVTKTFKGPAPDWWCPYDLLGLFLSLLGPAPAAADKYNFYLPLTGVYGRWCARIAGKPEKNWKWKPDVIGEGTLPYVFQCTWSLEVDDKTKQHWGRYFLGASTAGDRWEWKINPKNPKSPTYTGAWRNRVGEERFKMLYRCQRLVMVRESDYRAKKAPSQTDPKGSQVAYGNCAETYPFIMISSSNTTQNLKYMSGLALQKNFLKDGEWAEYKAAPDTAIWANLMAPCPNCTMLIAMAGATRSKFDLEKGQGTPPKPMKSVLSAHDLSVEA</sequence>
<evidence type="ECO:0000313" key="2">
    <source>
        <dbReference type="Proteomes" id="UP000573603"/>
    </source>
</evidence>
<keyword evidence="2" id="KW-1185">Reference proteome</keyword>
<accession>A0A8H4ZH18</accession>
<dbReference type="Proteomes" id="UP000573603">
    <property type="component" value="Unassembled WGS sequence"/>
</dbReference>
<reference evidence="1 2" key="1">
    <citation type="journal article" date="2020" name="BMC Genomics">
        <title>Correction to: Identification and distribution of gene clusters required for synthesis of sphingolipid metabolism inhibitors in diverse species of the filamentous fungus Fusarium.</title>
        <authorList>
            <person name="Kim H.S."/>
            <person name="Lohmar J.M."/>
            <person name="Busman M."/>
            <person name="Brown D.W."/>
            <person name="Naumann T.A."/>
            <person name="Divon H.H."/>
            <person name="Lysoe E."/>
            <person name="Uhlig S."/>
            <person name="Proctor R.H."/>
        </authorList>
    </citation>
    <scope>NUCLEOTIDE SEQUENCE [LARGE SCALE GENOMIC DNA]</scope>
    <source>
        <strain evidence="1 2">NRRL 25214</strain>
    </source>
</reference>
<comment type="caution">
    <text evidence="1">The sequence shown here is derived from an EMBL/GenBank/DDBJ whole genome shotgun (WGS) entry which is preliminary data.</text>
</comment>